<sequence>MSRTLLSVCSGHLRLHTESGTVISLRDGSTGRQVQEGPPENSPSNPVPNPNSFSPNSRACGRRFQICSCSTGPSAKFSNQDVSLTGAQTIKIWGNFDMGCAFIPSIRNDNDKTKRVCPTKFKSHATRVIA</sequence>
<name>G2YV90_BOTF4</name>
<organism evidence="2 3">
    <name type="scientific">Botryotinia fuckeliana (strain T4)</name>
    <name type="common">Noble rot fungus</name>
    <name type="synonym">Botrytis cinerea</name>
    <dbReference type="NCBI Taxonomy" id="999810"/>
    <lineage>
        <taxon>Eukaryota</taxon>
        <taxon>Fungi</taxon>
        <taxon>Dikarya</taxon>
        <taxon>Ascomycota</taxon>
        <taxon>Pezizomycotina</taxon>
        <taxon>Leotiomycetes</taxon>
        <taxon>Helotiales</taxon>
        <taxon>Sclerotiniaceae</taxon>
        <taxon>Botrytis</taxon>
    </lineage>
</organism>
<dbReference type="EMBL" id="FQ790355">
    <property type="protein sequence ID" value="CCD55538.1"/>
    <property type="molecule type" value="Genomic_DNA"/>
</dbReference>
<evidence type="ECO:0000256" key="1">
    <source>
        <dbReference type="SAM" id="MobiDB-lite"/>
    </source>
</evidence>
<feature type="compositionally biased region" description="Low complexity" evidence="1">
    <location>
        <begin position="38"/>
        <end position="57"/>
    </location>
</feature>
<evidence type="ECO:0000313" key="3">
    <source>
        <dbReference type="Proteomes" id="UP000008177"/>
    </source>
</evidence>
<proteinExistence type="predicted"/>
<dbReference type="Proteomes" id="UP000008177">
    <property type="component" value="Unplaced contigs"/>
</dbReference>
<dbReference type="HOGENOM" id="CLU_1937842_0_0_1"/>
<feature type="region of interest" description="Disordered" evidence="1">
    <location>
        <begin position="26"/>
        <end position="57"/>
    </location>
</feature>
<protein>
    <submittedName>
        <fullName evidence="2">Uncharacterized protein</fullName>
    </submittedName>
</protein>
<evidence type="ECO:0000313" key="2">
    <source>
        <dbReference type="EMBL" id="CCD55538.1"/>
    </source>
</evidence>
<accession>G2YV90</accession>
<reference evidence="3" key="1">
    <citation type="journal article" date="2011" name="PLoS Genet.">
        <title>Genomic analysis of the necrotrophic fungal pathogens Sclerotinia sclerotiorum and Botrytis cinerea.</title>
        <authorList>
            <person name="Amselem J."/>
            <person name="Cuomo C.A."/>
            <person name="van Kan J.A."/>
            <person name="Viaud M."/>
            <person name="Benito E.P."/>
            <person name="Couloux A."/>
            <person name="Coutinho P.M."/>
            <person name="de Vries R.P."/>
            <person name="Dyer P.S."/>
            <person name="Fillinger S."/>
            <person name="Fournier E."/>
            <person name="Gout L."/>
            <person name="Hahn M."/>
            <person name="Kohn L."/>
            <person name="Lapalu N."/>
            <person name="Plummer K.M."/>
            <person name="Pradier J.M."/>
            <person name="Quevillon E."/>
            <person name="Sharon A."/>
            <person name="Simon A."/>
            <person name="ten Have A."/>
            <person name="Tudzynski B."/>
            <person name="Tudzynski P."/>
            <person name="Wincker P."/>
            <person name="Andrew M."/>
            <person name="Anthouard V."/>
            <person name="Beever R.E."/>
            <person name="Beffa R."/>
            <person name="Benoit I."/>
            <person name="Bouzid O."/>
            <person name="Brault B."/>
            <person name="Chen Z."/>
            <person name="Choquer M."/>
            <person name="Collemare J."/>
            <person name="Cotton P."/>
            <person name="Danchin E.G."/>
            <person name="Da Silva C."/>
            <person name="Gautier A."/>
            <person name="Giraud C."/>
            <person name="Giraud T."/>
            <person name="Gonzalez C."/>
            <person name="Grossetete S."/>
            <person name="Guldener U."/>
            <person name="Henrissat B."/>
            <person name="Howlett B.J."/>
            <person name="Kodira C."/>
            <person name="Kretschmer M."/>
            <person name="Lappartient A."/>
            <person name="Leroch M."/>
            <person name="Levis C."/>
            <person name="Mauceli E."/>
            <person name="Neuveglise C."/>
            <person name="Oeser B."/>
            <person name="Pearson M."/>
            <person name="Poulain J."/>
            <person name="Poussereau N."/>
            <person name="Quesneville H."/>
            <person name="Rascle C."/>
            <person name="Schumacher J."/>
            <person name="Segurens B."/>
            <person name="Sexton A."/>
            <person name="Silva E."/>
            <person name="Sirven C."/>
            <person name="Soanes D.M."/>
            <person name="Talbot N.J."/>
            <person name="Templeton M."/>
            <person name="Yandava C."/>
            <person name="Yarden O."/>
            <person name="Zeng Q."/>
            <person name="Rollins J.A."/>
            <person name="Lebrun M.H."/>
            <person name="Dickman M."/>
        </authorList>
    </citation>
    <scope>NUCLEOTIDE SEQUENCE [LARGE SCALE GENOMIC DNA]</scope>
    <source>
        <strain evidence="3">T4</strain>
    </source>
</reference>
<dbReference type="InParanoid" id="G2YV90"/>
<gene>
    <name evidence="2" type="ORF">BofuT4_P155290.1</name>
</gene>
<dbReference type="AlphaFoldDB" id="G2YV90"/>